<accession>A0A3B0R5M4</accession>
<evidence type="ECO:0000313" key="2">
    <source>
        <dbReference type="EMBL" id="VAV84386.1"/>
    </source>
</evidence>
<dbReference type="EMBL" id="UOEB01000153">
    <property type="protein sequence ID" value="VAV84386.1"/>
    <property type="molecule type" value="Genomic_DNA"/>
</dbReference>
<feature type="domain" description="Secretion system C-terminal sorting" evidence="1">
    <location>
        <begin position="121"/>
        <end position="194"/>
    </location>
</feature>
<gene>
    <name evidence="2" type="ORF">MNBD_BACTEROID02-1833</name>
</gene>
<sequence length="196" mass="21629">MKHKYFFVILIFAFSFNKVNSQACPDNSFVITTSTPEEVLFSFDNPGPPCGDRPSAIVIDGSAYTLGNCDTFSSKYQLASGSGVIDPNSYTVTYGSSTCEYINGTLGIDDILFINNKTIQLYPNPIKNASVLNINFALNMSAKINVYSLDGKLVLRDQLNNSKFKDINISNLSNGIYLLRLETDNASITKKFIIQN</sequence>
<dbReference type="InterPro" id="IPR026444">
    <property type="entry name" value="Secre_tail"/>
</dbReference>
<protein>
    <recommendedName>
        <fullName evidence="1">Secretion system C-terminal sorting domain-containing protein</fullName>
    </recommendedName>
</protein>
<organism evidence="2">
    <name type="scientific">hydrothermal vent metagenome</name>
    <dbReference type="NCBI Taxonomy" id="652676"/>
    <lineage>
        <taxon>unclassified sequences</taxon>
        <taxon>metagenomes</taxon>
        <taxon>ecological metagenomes</taxon>
    </lineage>
</organism>
<dbReference type="Gene3D" id="2.60.40.3080">
    <property type="match status" value="1"/>
</dbReference>
<dbReference type="Pfam" id="PF18962">
    <property type="entry name" value="Por_Secre_tail"/>
    <property type="match status" value="1"/>
</dbReference>
<name>A0A3B0R5M4_9ZZZZ</name>
<proteinExistence type="predicted"/>
<dbReference type="NCBIfam" id="TIGR04183">
    <property type="entry name" value="Por_Secre_tail"/>
    <property type="match status" value="1"/>
</dbReference>
<reference evidence="2" key="1">
    <citation type="submission" date="2018-06" db="EMBL/GenBank/DDBJ databases">
        <authorList>
            <person name="Zhirakovskaya E."/>
        </authorList>
    </citation>
    <scope>NUCLEOTIDE SEQUENCE</scope>
</reference>
<evidence type="ECO:0000259" key="1">
    <source>
        <dbReference type="Pfam" id="PF18962"/>
    </source>
</evidence>
<dbReference type="AlphaFoldDB" id="A0A3B0R5M4"/>